<evidence type="ECO:0000259" key="3">
    <source>
        <dbReference type="Pfam" id="PF21671"/>
    </source>
</evidence>
<dbReference type="AlphaFoldDB" id="A0A9P7F878"/>
<evidence type="ECO:0000256" key="2">
    <source>
        <dbReference type="SAM" id="SignalP"/>
    </source>
</evidence>
<dbReference type="Pfam" id="PF21671">
    <property type="entry name" value="CPL1-like"/>
    <property type="match status" value="1"/>
</dbReference>
<dbReference type="RefSeq" id="XP_041293208.1">
    <property type="nucleotide sequence ID" value="XM_041441447.1"/>
</dbReference>
<keyword evidence="5" id="KW-1185">Reference proteome</keyword>
<dbReference type="EMBL" id="JABBWM010000025">
    <property type="protein sequence ID" value="KAG2108965.1"/>
    <property type="molecule type" value="Genomic_DNA"/>
</dbReference>
<comment type="caution">
    <text evidence="4">The sequence shown here is derived from an EMBL/GenBank/DDBJ whole genome shotgun (WGS) entry which is preliminary data.</text>
</comment>
<feature type="signal peptide" evidence="2">
    <location>
        <begin position="1"/>
        <end position="18"/>
    </location>
</feature>
<dbReference type="InterPro" id="IPR048661">
    <property type="entry name" value="CPL1-like"/>
</dbReference>
<dbReference type="InterPro" id="IPR038955">
    <property type="entry name" value="PriA/CPL1_fungi"/>
</dbReference>
<reference evidence="4" key="1">
    <citation type="journal article" date="2020" name="New Phytol.">
        <title>Comparative genomics reveals dynamic genome evolution in host specialist ectomycorrhizal fungi.</title>
        <authorList>
            <person name="Lofgren L.A."/>
            <person name="Nguyen N.H."/>
            <person name="Vilgalys R."/>
            <person name="Ruytinx J."/>
            <person name="Liao H.L."/>
            <person name="Branco S."/>
            <person name="Kuo A."/>
            <person name="LaButti K."/>
            <person name="Lipzen A."/>
            <person name="Andreopoulos W."/>
            <person name="Pangilinan J."/>
            <person name="Riley R."/>
            <person name="Hundley H."/>
            <person name="Na H."/>
            <person name="Barry K."/>
            <person name="Grigoriev I.V."/>
            <person name="Stajich J.E."/>
            <person name="Kennedy P.G."/>
        </authorList>
    </citation>
    <scope>NUCLEOTIDE SEQUENCE</scope>
    <source>
        <strain evidence="4">FC423</strain>
    </source>
</reference>
<name>A0A9P7F878_9AGAM</name>
<evidence type="ECO:0000256" key="1">
    <source>
        <dbReference type="SAM" id="MobiDB-lite"/>
    </source>
</evidence>
<accession>A0A9P7F878</accession>
<dbReference type="OrthoDB" id="439917at2759"/>
<feature type="compositionally biased region" description="Low complexity" evidence="1">
    <location>
        <begin position="279"/>
        <end position="296"/>
    </location>
</feature>
<feature type="chain" id="PRO_5040406622" description="Protein CPL1-like domain-containing protein" evidence="2">
    <location>
        <begin position="19"/>
        <end position="427"/>
    </location>
</feature>
<dbReference type="PANTHER" id="PTHR35192:SF2">
    <property type="entry name" value="APPLE DOMAIN-CONTAINING PROTEIN"/>
    <property type="match status" value="1"/>
</dbReference>
<evidence type="ECO:0000313" key="5">
    <source>
        <dbReference type="Proteomes" id="UP000823399"/>
    </source>
</evidence>
<evidence type="ECO:0000313" key="4">
    <source>
        <dbReference type="EMBL" id="KAG2108965.1"/>
    </source>
</evidence>
<sequence length="427" mass="44312">MRLSSFAVPILFISTTFALSKLPRHYRRTLMPDGVCGSLNSDLVLNDVFDDYGKPTVAGHIEACLCLSDVAEFVESNAVAQKAVELLCDESKVVSLISDMITDLPTASHCSYPDHARPLCTDSNPCDFKCADGYLAFPSERPTSCKCPDNFMECDGKCGPFTVCPSKAPPSRRDNEPRCAAGRTMCGVPGTSTGQPWKCVDVTTDPTTCGGCVEACPFGHAPVTGVNCTDIKGVIPDTVSCGNGRCIVKDCAKGFVVSSASDTCIPESERFTAGSEQQSGAATPGSSASTESTESFKSSRREVTVPKHSASSAIAPVGGLKTRDIIGDIQHGTGVIHPVLRATERLTPGGYAGPAGVQGAKEVSPASGAVKGTSNGFKATRNVGLAHDAGIVPIGARNLAVGHMGAFTGTHEVCDVDADLIPVAGTC</sequence>
<dbReference type="GeneID" id="64703706"/>
<organism evidence="4 5">
    <name type="scientific">Suillus discolor</name>
    <dbReference type="NCBI Taxonomy" id="1912936"/>
    <lineage>
        <taxon>Eukaryota</taxon>
        <taxon>Fungi</taxon>
        <taxon>Dikarya</taxon>
        <taxon>Basidiomycota</taxon>
        <taxon>Agaricomycotina</taxon>
        <taxon>Agaricomycetes</taxon>
        <taxon>Agaricomycetidae</taxon>
        <taxon>Boletales</taxon>
        <taxon>Suillineae</taxon>
        <taxon>Suillaceae</taxon>
        <taxon>Suillus</taxon>
    </lineage>
</organism>
<gene>
    <name evidence="4" type="ORF">F5147DRAFT_773297</name>
</gene>
<keyword evidence="2" id="KW-0732">Signal</keyword>
<proteinExistence type="predicted"/>
<dbReference type="Proteomes" id="UP000823399">
    <property type="component" value="Unassembled WGS sequence"/>
</dbReference>
<dbReference type="PANTHER" id="PTHR35192">
    <property type="entry name" value="PROTEIN, PUTATIVE-RELATED"/>
    <property type="match status" value="1"/>
</dbReference>
<feature type="region of interest" description="Disordered" evidence="1">
    <location>
        <begin position="270"/>
        <end position="311"/>
    </location>
</feature>
<feature type="domain" description="Protein CPL1-like" evidence="3">
    <location>
        <begin position="197"/>
        <end position="265"/>
    </location>
</feature>
<protein>
    <recommendedName>
        <fullName evidence="3">Protein CPL1-like domain-containing protein</fullName>
    </recommendedName>
</protein>